<dbReference type="Proteomes" id="UP000012174">
    <property type="component" value="Unassembled WGS sequence"/>
</dbReference>
<protein>
    <submittedName>
        <fullName evidence="1">Putative duf1680 domain protein</fullName>
    </submittedName>
</protein>
<dbReference type="AlphaFoldDB" id="M7SGI5"/>
<dbReference type="HOGENOM" id="CLU_2638077_0_0_1"/>
<accession>M7SGI5</accession>
<reference evidence="2" key="1">
    <citation type="journal article" date="2013" name="Genome Announc.">
        <title>Draft genome sequence of the grapevine dieback fungus Eutypa lata UCR-EL1.</title>
        <authorList>
            <person name="Blanco-Ulate B."/>
            <person name="Rolshausen P.E."/>
            <person name="Cantu D."/>
        </authorList>
    </citation>
    <scope>NUCLEOTIDE SEQUENCE [LARGE SCALE GENOMIC DNA]</scope>
    <source>
        <strain evidence="2">UCR-EL1</strain>
    </source>
</reference>
<organism evidence="1 2">
    <name type="scientific">Eutypa lata (strain UCR-EL1)</name>
    <name type="common">Grapevine dieback disease fungus</name>
    <name type="synonym">Eutypa armeniacae</name>
    <dbReference type="NCBI Taxonomy" id="1287681"/>
    <lineage>
        <taxon>Eukaryota</taxon>
        <taxon>Fungi</taxon>
        <taxon>Dikarya</taxon>
        <taxon>Ascomycota</taxon>
        <taxon>Pezizomycotina</taxon>
        <taxon>Sordariomycetes</taxon>
        <taxon>Xylariomycetidae</taxon>
        <taxon>Xylariales</taxon>
        <taxon>Diatrypaceae</taxon>
        <taxon>Eutypa</taxon>
    </lineage>
</organism>
<evidence type="ECO:0000313" key="2">
    <source>
        <dbReference type="Proteomes" id="UP000012174"/>
    </source>
</evidence>
<dbReference type="EMBL" id="KB706877">
    <property type="protein sequence ID" value="EMR65389.1"/>
    <property type="molecule type" value="Genomic_DNA"/>
</dbReference>
<sequence length="77" mass="8799">MRTATGNCMVFQGACYLHADAYNPEVNAAARQIALMVRTAQHKDSYLNMYSTVVKPGKRWTDIRVHFLAQQRTNEHT</sequence>
<gene>
    <name evidence="1" type="ORF">UCREL1_7629</name>
</gene>
<name>M7SGI5_EUTLA</name>
<dbReference type="KEGG" id="ela:UCREL1_7629"/>
<proteinExistence type="predicted"/>
<keyword evidence="2" id="KW-1185">Reference proteome</keyword>
<evidence type="ECO:0000313" key="1">
    <source>
        <dbReference type="EMBL" id="EMR65389.1"/>
    </source>
</evidence>
<dbReference type="OrthoDB" id="654211at2759"/>